<dbReference type="RefSeq" id="WP_069849859.1">
    <property type="nucleotide sequence ID" value="NZ_CP014859.1"/>
</dbReference>
<dbReference type="Pfam" id="PF03466">
    <property type="entry name" value="LysR_substrate"/>
    <property type="match status" value="1"/>
</dbReference>
<name>A0AAC9HR43_9PSEU</name>
<evidence type="ECO:0000313" key="6">
    <source>
        <dbReference type="EMBL" id="AOS63895.1"/>
    </source>
</evidence>
<dbReference type="Pfam" id="PF00126">
    <property type="entry name" value="HTH_1"/>
    <property type="match status" value="1"/>
</dbReference>
<dbReference type="SUPFAM" id="SSF53850">
    <property type="entry name" value="Periplasmic binding protein-like II"/>
    <property type="match status" value="1"/>
</dbReference>
<accession>A0AAC9HR43</accession>
<dbReference type="GO" id="GO:0003700">
    <property type="term" value="F:DNA-binding transcription factor activity"/>
    <property type="evidence" value="ECO:0007669"/>
    <property type="project" value="InterPro"/>
</dbReference>
<proteinExistence type="inferred from homology"/>
<dbReference type="GO" id="GO:0005829">
    <property type="term" value="C:cytosol"/>
    <property type="evidence" value="ECO:0007669"/>
    <property type="project" value="TreeGrafter"/>
</dbReference>
<dbReference type="PANTHER" id="PTHR30419">
    <property type="entry name" value="HTH-TYPE TRANSCRIPTIONAL REGULATOR YBHD"/>
    <property type="match status" value="1"/>
</dbReference>
<protein>
    <submittedName>
        <fullName evidence="6">Transcriptional regulator</fullName>
    </submittedName>
</protein>
<dbReference type="GO" id="GO:0003677">
    <property type="term" value="F:DNA binding"/>
    <property type="evidence" value="ECO:0007669"/>
    <property type="project" value="UniProtKB-KW"/>
</dbReference>
<dbReference type="Proteomes" id="UP000095210">
    <property type="component" value="Chromosome"/>
</dbReference>
<organism evidence="6 7">
    <name type="scientific">Actinoalloteichus hymeniacidonis</name>
    <dbReference type="NCBI Taxonomy" id="340345"/>
    <lineage>
        <taxon>Bacteria</taxon>
        <taxon>Bacillati</taxon>
        <taxon>Actinomycetota</taxon>
        <taxon>Actinomycetes</taxon>
        <taxon>Pseudonocardiales</taxon>
        <taxon>Pseudonocardiaceae</taxon>
        <taxon>Actinoalloteichus</taxon>
    </lineage>
</organism>
<dbReference type="AlphaFoldDB" id="A0AAC9HR43"/>
<dbReference type="Gene3D" id="1.10.10.10">
    <property type="entry name" value="Winged helix-like DNA-binding domain superfamily/Winged helix DNA-binding domain"/>
    <property type="match status" value="1"/>
</dbReference>
<evidence type="ECO:0000256" key="3">
    <source>
        <dbReference type="ARBA" id="ARBA00023125"/>
    </source>
</evidence>
<evidence type="ECO:0000313" key="7">
    <source>
        <dbReference type="Proteomes" id="UP000095210"/>
    </source>
</evidence>
<keyword evidence="7" id="KW-1185">Reference proteome</keyword>
<gene>
    <name evidence="6" type="ORF">TL08_15430</name>
</gene>
<comment type="similarity">
    <text evidence="1">Belongs to the LysR transcriptional regulatory family.</text>
</comment>
<dbReference type="KEGG" id="ahm:TL08_15430"/>
<dbReference type="InterPro" id="IPR050950">
    <property type="entry name" value="HTH-type_LysR_regulators"/>
</dbReference>
<dbReference type="PANTHER" id="PTHR30419:SF8">
    <property type="entry name" value="NITROGEN ASSIMILATION TRANSCRIPTIONAL ACTIVATOR-RELATED"/>
    <property type="match status" value="1"/>
</dbReference>
<dbReference type="EMBL" id="CP014859">
    <property type="protein sequence ID" value="AOS63895.1"/>
    <property type="molecule type" value="Genomic_DNA"/>
</dbReference>
<keyword evidence="3" id="KW-0238">DNA-binding</keyword>
<evidence type="ECO:0000259" key="5">
    <source>
        <dbReference type="PROSITE" id="PS50931"/>
    </source>
</evidence>
<dbReference type="PROSITE" id="PS50931">
    <property type="entry name" value="HTH_LYSR"/>
    <property type="match status" value="1"/>
</dbReference>
<reference evidence="7" key="1">
    <citation type="submission" date="2016-03" db="EMBL/GenBank/DDBJ databases">
        <title>Complete genome sequence of the type strain Actinoalloteichus hymeniacidonis DSM 45092.</title>
        <authorList>
            <person name="Schaffert L."/>
            <person name="Albersmeier A."/>
            <person name="Winkler A."/>
            <person name="Kalinowski J."/>
            <person name="Zotchev S."/>
            <person name="Ruckert C."/>
        </authorList>
    </citation>
    <scope>NUCLEOTIDE SEQUENCE [LARGE SCALE GENOMIC DNA]</scope>
    <source>
        <strain evidence="7">HPA177(T) (DSM 45092(T))</strain>
    </source>
</reference>
<dbReference type="InterPro" id="IPR005119">
    <property type="entry name" value="LysR_subst-bd"/>
</dbReference>
<evidence type="ECO:0000256" key="4">
    <source>
        <dbReference type="ARBA" id="ARBA00023163"/>
    </source>
</evidence>
<keyword evidence="4" id="KW-0804">Transcription</keyword>
<feature type="domain" description="HTH lysR-type" evidence="5">
    <location>
        <begin position="2"/>
        <end position="59"/>
    </location>
</feature>
<sequence>MLDLHRLRLLRELSRRGTLAAVAKALSYTPSAISQQLTRLEEEVGVPLREQVGRKVRLTAQGEILVAHTEAVLERLERAESELAASMTELTGTLRIAAFQTTMLSLVPEALSGLRRAHPRLRVEVTQAEPEEALPLLLTRDFDLVIGEEYPHDPEPRPVEVEQEDLVEDVIRLACPRTFTDAEVVGTESAVPGLGAEPRPLPADPGEADPAAMLRSAATLPWIMEPPRNAARRWALALCRDAGFEPDVRIVTADALTCLRFVEQGHGVALISDLVWAAREPTVPLYPLPQPWGRRRLFTAARRGSGAHPAVRACRDALCAAAKATPIRSMPA</sequence>
<dbReference type="InterPro" id="IPR036390">
    <property type="entry name" value="WH_DNA-bd_sf"/>
</dbReference>
<dbReference type="Gene3D" id="3.40.190.290">
    <property type="match status" value="1"/>
</dbReference>
<evidence type="ECO:0000256" key="2">
    <source>
        <dbReference type="ARBA" id="ARBA00023015"/>
    </source>
</evidence>
<dbReference type="InterPro" id="IPR036388">
    <property type="entry name" value="WH-like_DNA-bd_sf"/>
</dbReference>
<keyword evidence="2" id="KW-0805">Transcription regulation</keyword>
<evidence type="ECO:0000256" key="1">
    <source>
        <dbReference type="ARBA" id="ARBA00009437"/>
    </source>
</evidence>
<dbReference type="SUPFAM" id="SSF46785">
    <property type="entry name" value="Winged helix' DNA-binding domain"/>
    <property type="match status" value="1"/>
</dbReference>
<dbReference type="InterPro" id="IPR000847">
    <property type="entry name" value="LysR_HTH_N"/>
</dbReference>